<reference evidence="1 2" key="1">
    <citation type="journal article" date="2024" name="Proc. Natl. Acad. Sci. U.S.A.">
        <title>The genetic regulatory architecture and epigenomic basis for age-related changes in rattlesnake venom.</title>
        <authorList>
            <person name="Hogan M.P."/>
            <person name="Holding M.L."/>
            <person name="Nystrom G.S."/>
            <person name="Colston T.J."/>
            <person name="Bartlett D.A."/>
            <person name="Mason A.J."/>
            <person name="Ellsworth S.A."/>
            <person name="Rautsaw R.M."/>
            <person name="Lawrence K.C."/>
            <person name="Strickland J.L."/>
            <person name="He B."/>
            <person name="Fraser P."/>
            <person name="Margres M.J."/>
            <person name="Gilbert D.M."/>
            <person name="Gibbs H.L."/>
            <person name="Parkinson C.L."/>
            <person name="Rokyta D.R."/>
        </authorList>
    </citation>
    <scope>NUCLEOTIDE SEQUENCE [LARGE SCALE GENOMIC DNA]</scope>
    <source>
        <strain evidence="1">DRR0105</strain>
    </source>
</reference>
<comment type="caution">
    <text evidence="1">The sequence shown here is derived from an EMBL/GenBank/DDBJ whole genome shotgun (WGS) entry which is preliminary data.</text>
</comment>
<evidence type="ECO:0000313" key="2">
    <source>
        <dbReference type="Proteomes" id="UP001474421"/>
    </source>
</evidence>
<sequence length="32" mass="3487">MRSRKSWTHGRNGVVCITLSCGKGILCQKPLG</sequence>
<organism evidence="1 2">
    <name type="scientific">Crotalus adamanteus</name>
    <name type="common">Eastern diamondback rattlesnake</name>
    <dbReference type="NCBI Taxonomy" id="8729"/>
    <lineage>
        <taxon>Eukaryota</taxon>
        <taxon>Metazoa</taxon>
        <taxon>Chordata</taxon>
        <taxon>Craniata</taxon>
        <taxon>Vertebrata</taxon>
        <taxon>Euteleostomi</taxon>
        <taxon>Lepidosauria</taxon>
        <taxon>Squamata</taxon>
        <taxon>Bifurcata</taxon>
        <taxon>Unidentata</taxon>
        <taxon>Episquamata</taxon>
        <taxon>Toxicofera</taxon>
        <taxon>Serpentes</taxon>
        <taxon>Colubroidea</taxon>
        <taxon>Viperidae</taxon>
        <taxon>Crotalinae</taxon>
        <taxon>Crotalus</taxon>
    </lineage>
</organism>
<dbReference type="Proteomes" id="UP001474421">
    <property type="component" value="Unassembled WGS sequence"/>
</dbReference>
<dbReference type="AlphaFoldDB" id="A0AAW1BSJ9"/>
<evidence type="ECO:0000313" key="1">
    <source>
        <dbReference type="EMBL" id="KAK9404801.1"/>
    </source>
</evidence>
<protein>
    <submittedName>
        <fullName evidence="1">Uncharacterized protein</fullName>
    </submittedName>
</protein>
<proteinExistence type="predicted"/>
<gene>
    <name evidence="1" type="ORF">NXF25_009628</name>
</gene>
<accession>A0AAW1BSJ9</accession>
<keyword evidence="2" id="KW-1185">Reference proteome</keyword>
<name>A0AAW1BSJ9_CROAD</name>
<dbReference type="EMBL" id="JAOTOJ010000003">
    <property type="protein sequence ID" value="KAK9404801.1"/>
    <property type="molecule type" value="Genomic_DNA"/>
</dbReference>